<name>A0ABV3L4W8_9RHOB</name>
<dbReference type="EMBL" id="JBFBVU010000006">
    <property type="protein sequence ID" value="MEV8466576.1"/>
    <property type="molecule type" value="Genomic_DNA"/>
</dbReference>
<protein>
    <submittedName>
        <fullName evidence="3">TFIIB-type zinc finger domain-containing protein</fullName>
    </submittedName>
</protein>
<accession>A0ABV3L4W8</accession>
<evidence type="ECO:0000259" key="2">
    <source>
        <dbReference type="Pfam" id="PF11781"/>
    </source>
</evidence>
<dbReference type="PANTHER" id="PTHR37826">
    <property type="entry name" value="FLOTILLIN BAND_7_5 DOMAIN PROTEIN"/>
    <property type="match status" value="1"/>
</dbReference>
<evidence type="ECO:0000256" key="1">
    <source>
        <dbReference type="SAM" id="Phobius"/>
    </source>
</evidence>
<keyword evidence="4" id="KW-1185">Reference proteome</keyword>
<dbReference type="Gene3D" id="2.20.28.30">
    <property type="entry name" value="RNA polymerase ii, chain L"/>
    <property type="match status" value="1"/>
</dbReference>
<feature type="domain" description="RRN7-type" evidence="2">
    <location>
        <begin position="5"/>
        <end position="32"/>
    </location>
</feature>
<evidence type="ECO:0000313" key="3">
    <source>
        <dbReference type="EMBL" id="MEV8466576.1"/>
    </source>
</evidence>
<dbReference type="InterPro" id="IPR021752">
    <property type="entry name" value="TF_Rrn7_Zf"/>
</dbReference>
<gene>
    <name evidence="3" type="ORF">AB0T83_07250</name>
</gene>
<keyword evidence="1" id="KW-0472">Membrane</keyword>
<proteinExistence type="predicted"/>
<organism evidence="3 4">
    <name type="scientific">Meridianimarinicoccus marinus</name>
    <dbReference type="NCBI Taxonomy" id="3231483"/>
    <lineage>
        <taxon>Bacteria</taxon>
        <taxon>Pseudomonadati</taxon>
        <taxon>Pseudomonadota</taxon>
        <taxon>Alphaproteobacteria</taxon>
        <taxon>Rhodobacterales</taxon>
        <taxon>Paracoccaceae</taxon>
        <taxon>Meridianimarinicoccus</taxon>
    </lineage>
</organism>
<evidence type="ECO:0000313" key="4">
    <source>
        <dbReference type="Proteomes" id="UP001553161"/>
    </source>
</evidence>
<dbReference type="RefSeq" id="WP_366192371.1">
    <property type="nucleotide sequence ID" value="NZ_JBFBVU010000006.1"/>
</dbReference>
<feature type="transmembrane region" description="Helical" evidence="1">
    <location>
        <begin position="343"/>
        <end position="363"/>
    </location>
</feature>
<dbReference type="Proteomes" id="UP001553161">
    <property type="component" value="Unassembled WGS sequence"/>
</dbReference>
<reference evidence="3 4" key="1">
    <citation type="submission" date="2024-07" db="EMBL/GenBank/DDBJ databases">
        <authorList>
            <person name="Kang M."/>
        </authorList>
    </citation>
    <scope>NUCLEOTIDE SEQUENCE [LARGE SCALE GENOMIC DNA]</scope>
    <source>
        <strain evidence="3 4">DFM31</strain>
    </source>
</reference>
<keyword evidence="1" id="KW-1133">Transmembrane helix</keyword>
<dbReference type="PANTHER" id="PTHR37826:SF3">
    <property type="entry name" value="J DOMAIN-CONTAINING PROTEIN"/>
    <property type="match status" value="1"/>
</dbReference>
<keyword evidence="1" id="KW-0812">Transmembrane</keyword>
<sequence length="370" mass="41213">MTVETHSFPCAQCGADLRFDPASGKLVCDHCGYEDEARDLSTGPWGGSAIRELDFAAALKEQLPLAEMEETRTASCSSCGAEVEFDGATHGKECPFCASPIVADTGTNRHIKPKALLPFLLSEPDARKAMTNWLGRLWFAPSGLQKYARHGRKMDGVYIPYWTFDARTASDYRGERGTVYYTSRTVTRNGQRQTERVARIRWRRASGRVARMFDDVLVLAARSLPKTFTDALPPWDLSQLVPYNPEYLAGMRAEAYTVELDEGFHEARAHMDRVIERDVRFDIGGDRQRVHNIQTRVSDVTFKHVLLPIWVAAYKYQGRSYRFVINGQTGRVQGERPYSKGKIALAVIAALVLAAGAAFLFAAQNGGGGY</sequence>
<comment type="caution">
    <text evidence="3">The sequence shown here is derived from an EMBL/GenBank/DDBJ whole genome shotgun (WGS) entry which is preliminary data.</text>
</comment>
<dbReference type="Pfam" id="PF11781">
    <property type="entry name" value="Zn_ribbon_RRN7"/>
    <property type="match status" value="1"/>
</dbReference>